<dbReference type="InParanoid" id="A0A0D0C645"/>
<dbReference type="OrthoDB" id="66881at2759"/>
<evidence type="ECO:0000313" key="4">
    <source>
        <dbReference type="Proteomes" id="UP000054538"/>
    </source>
</evidence>
<keyword evidence="4" id="KW-1185">Reference proteome</keyword>
<accession>A0A0D0C645</accession>
<dbReference type="HOGENOM" id="CLU_1971246_0_0_1"/>
<protein>
    <submittedName>
        <fullName evidence="3">Uncharacterized protein</fullName>
    </submittedName>
</protein>
<keyword evidence="2" id="KW-0732">Signal</keyword>
<reference evidence="4" key="2">
    <citation type="submission" date="2015-01" db="EMBL/GenBank/DDBJ databases">
        <title>Evolutionary Origins and Diversification of the Mycorrhizal Mutualists.</title>
        <authorList>
            <consortium name="DOE Joint Genome Institute"/>
            <consortium name="Mycorrhizal Genomics Consortium"/>
            <person name="Kohler A."/>
            <person name="Kuo A."/>
            <person name="Nagy L.G."/>
            <person name="Floudas D."/>
            <person name="Copeland A."/>
            <person name="Barry K.W."/>
            <person name="Cichocki N."/>
            <person name="Veneault-Fourrey C."/>
            <person name="LaButti K."/>
            <person name="Lindquist E.A."/>
            <person name="Lipzen A."/>
            <person name="Lundell T."/>
            <person name="Morin E."/>
            <person name="Murat C."/>
            <person name="Riley R."/>
            <person name="Ohm R."/>
            <person name="Sun H."/>
            <person name="Tunlid A."/>
            <person name="Henrissat B."/>
            <person name="Grigoriev I.V."/>
            <person name="Hibbett D.S."/>
            <person name="Martin F."/>
        </authorList>
    </citation>
    <scope>NUCLEOTIDE SEQUENCE [LARGE SCALE GENOMIC DNA]</scope>
    <source>
        <strain evidence="4">Ve08.2h10</strain>
    </source>
</reference>
<dbReference type="AlphaFoldDB" id="A0A0D0C645"/>
<feature type="chain" id="PRO_5002208181" evidence="2">
    <location>
        <begin position="23"/>
        <end position="127"/>
    </location>
</feature>
<proteinExistence type="predicted"/>
<evidence type="ECO:0000256" key="1">
    <source>
        <dbReference type="SAM" id="MobiDB-lite"/>
    </source>
</evidence>
<name>A0A0D0C645_9AGAM</name>
<feature type="region of interest" description="Disordered" evidence="1">
    <location>
        <begin position="84"/>
        <end position="127"/>
    </location>
</feature>
<feature type="signal peptide" evidence="2">
    <location>
        <begin position="1"/>
        <end position="22"/>
    </location>
</feature>
<dbReference type="EMBL" id="KN826536">
    <property type="protein sequence ID" value="KIK78602.1"/>
    <property type="molecule type" value="Genomic_DNA"/>
</dbReference>
<feature type="compositionally biased region" description="Polar residues" evidence="1">
    <location>
        <begin position="89"/>
        <end position="102"/>
    </location>
</feature>
<evidence type="ECO:0000313" key="3">
    <source>
        <dbReference type="EMBL" id="KIK78602.1"/>
    </source>
</evidence>
<sequence length="127" mass="14058">MSGTPWHSRILICHSWLAGASSPPSQTFSSCDCHLFFSCEVHVPVVLPSVLRRLVRKVGFSHKWRPCAATEPVITPPLEVNYEKLSGSPHETAQQHPPTDTYQGPVLHSSKSQLVHATPEPVQDKTK</sequence>
<organism evidence="3 4">
    <name type="scientific">Paxillus rubicundulus Ve08.2h10</name>
    <dbReference type="NCBI Taxonomy" id="930991"/>
    <lineage>
        <taxon>Eukaryota</taxon>
        <taxon>Fungi</taxon>
        <taxon>Dikarya</taxon>
        <taxon>Basidiomycota</taxon>
        <taxon>Agaricomycotina</taxon>
        <taxon>Agaricomycetes</taxon>
        <taxon>Agaricomycetidae</taxon>
        <taxon>Boletales</taxon>
        <taxon>Paxilineae</taxon>
        <taxon>Paxillaceae</taxon>
        <taxon>Paxillus</taxon>
    </lineage>
</organism>
<gene>
    <name evidence="3" type="ORF">PAXRUDRAFT_318427</name>
</gene>
<dbReference type="Proteomes" id="UP000054538">
    <property type="component" value="Unassembled WGS sequence"/>
</dbReference>
<evidence type="ECO:0000256" key="2">
    <source>
        <dbReference type="SAM" id="SignalP"/>
    </source>
</evidence>
<reference evidence="3 4" key="1">
    <citation type="submission" date="2014-04" db="EMBL/GenBank/DDBJ databases">
        <authorList>
            <consortium name="DOE Joint Genome Institute"/>
            <person name="Kuo A."/>
            <person name="Kohler A."/>
            <person name="Jargeat P."/>
            <person name="Nagy L.G."/>
            <person name="Floudas D."/>
            <person name="Copeland A."/>
            <person name="Barry K.W."/>
            <person name="Cichocki N."/>
            <person name="Veneault-Fourrey C."/>
            <person name="LaButti K."/>
            <person name="Lindquist E.A."/>
            <person name="Lipzen A."/>
            <person name="Lundell T."/>
            <person name="Morin E."/>
            <person name="Murat C."/>
            <person name="Sun H."/>
            <person name="Tunlid A."/>
            <person name="Henrissat B."/>
            <person name="Grigoriev I.V."/>
            <person name="Hibbett D.S."/>
            <person name="Martin F."/>
            <person name="Nordberg H.P."/>
            <person name="Cantor M.N."/>
            <person name="Hua S.X."/>
        </authorList>
    </citation>
    <scope>NUCLEOTIDE SEQUENCE [LARGE SCALE GENOMIC DNA]</scope>
    <source>
        <strain evidence="3 4">Ve08.2h10</strain>
    </source>
</reference>